<dbReference type="RefSeq" id="WP_025343486.1">
    <property type="nucleotide sequence ID" value="NZ_CP017111.1"/>
</dbReference>
<evidence type="ECO:0000313" key="8">
    <source>
        <dbReference type="EMBL" id="AOO64050.1"/>
    </source>
</evidence>
<evidence type="ECO:0000256" key="1">
    <source>
        <dbReference type="ARBA" id="ARBA00022730"/>
    </source>
</evidence>
<keyword evidence="1 5" id="KW-0699">rRNA-binding</keyword>
<comment type="function">
    <text evidence="5">This is one of the proteins that binds to the 5S RNA in the ribosome where it forms part of the central protuberance.</text>
</comment>
<dbReference type="GO" id="GO:0006412">
    <property type="term" value="P:translation"/>
    <property type="evidence" value="ECO:0007669"/>
    <property type="project" value="UniProtKB-UniRule"/>
</dbReference>
<organism evidence="8 9">
    <name type="scientific">Sulfurospirillum halorespirans DSM 13726</name>
    <dbReference type="NCBI Taxonomy" id="1193502"/>
    <lineage>
        <taxon>Bacteria</taxon>
        <taxon>Pseudomonadati</taxon>
        <taxon>Campylobacterota</taxon>
        <taxon>Epsilonproteobacteria</taxon>
        <taxon>Campylobacterales</taxon>
        <taxon>Sulfurospirillaceae</taxon>
        <taxon>Sulfurospirillum</taxon>
    </lineage>
</organism>
<keyword evidence="4 5" id="KW-0687">Ribonucleoprotein</keyword>
<evidence type="ECO:0000256" key="4">
    <source>
        <dbReference type="ARBA" id="ARBA00023274"/>
    </source>
</evidence>
<dbReference type="InterPro" id="IPR020056">
    <property type="entry name" value="Rbsml_bL25/Gln-tRNA_synth_N"/>
</dbReference>
<dbReference type="HAMAP" id="MF_01334">
    <property type="entry name" value="Ribosomal_bL25_CTC"/>
    <property type="match status" value="1"/>
</dbReference>
<name>A0A1D7TGI8_9BACT</name>
<dbReference type="AlphaFoldDB" id="A0A1D7TGI8"/>
<comment type="similarity">
    <text evidence="5">Belongs to the bacterial ribosomal protein bL25 family. CTC subfamily.</text>
</comment>
<evidence type="ECO:0000256" key="2">
    <source>
        <dbReference type="ARBA" id="ARBA00022884"/>
    </source>
</evidence>
<reference evidence="9" key="1">
    <citation type="submission" date="2016-08" db="EMBL/GenBank/DDBJ databases">
        <title>Complete genome sequence of the organohalide-respiring Epsilonproteobacterium Sulfurospirillum halorespirans.</title>
        <authorList>
            <person name="Goris T."/>
            <person name="Zimmermann J."/>
            <person name="Schenz B."/>
            <person name="Lemos M."/>
            <person name="Hackermueller J."/>
            <person name="Diekert G."/>
        </authorList>
    </citation>
    <scope>NUCLEOTIDE SEQUENCE [LARGE SCALE GENOMIC DNA]</scope>
    <source>
        <strain>DSM 13726</strain>
        <strain evidence="9">PCE-M2</strain>
    </source>
</reference>
<dbReference type="EMBL" id="CP017111">
    <property type="protein sequence ID" value="AOO64050.1"/>
    <property type="molecule type" value="Genomic_DNA"/>
</dbReference>
<evidence type="ECO:0000259" key="6">
    <source>
        <dbReference type="Pfam" id="PF01386"/>
    </source>
</evidence>
<dbReference type="InterPro" id="IPR037121">
    <property type="entry name" value="Ribosomal_bL25_C"/>
</dbReference>
<dbReference type="CDD" id="cd00495">
    <property type="entry name" value="Ribosomal_L25_TL5_CTC"/>
    <property type="match status" value="1"/>
</dbReference>
<gene>
    <name evidence="5" type="primary">rplY</name>
    <name evidence="5" type="synonym">ctc</name>
    <name evidence="8" type="ORF">SHALO_0253</name>
</gene>
<keyword evidence="3 5" id="KW-0689">Ribosomal protein</keyword>
<dbReference type="KEGG" id="shal:SHALO_0253"/>
<comment type="subunit">
    <text evidence="5">Part of the 50S ribosomal subunit; part of the 5S rRNA/L5/L18/L25 subcomplex. Contacts the 5S rRNA. Binds to the 5S rRNA independently of L5 and L18.</text>
</comment>
<dbReference type="PANTHER" id="PTHR33284">
    <property type="entry name" value="RIBOSOMAL PROTEIN L25/GLN-TRNA SYNTHETASE, ANTI-CODON-BINDING DOMAIN-CONTAINING PROTEIN"/>
    <property type="match status" value="1"/>
</dbReference>
<dbReference type="GO" id="GO:0003735">
    <property type="term" value="F:structural constituent of ribosome"/>
    <property type="evidence" value="ECO:0007669"/>
    <property type="project" value="InterPro"/>
</dbReference>
<proteinExistence type="inferred from homology"/>
<evidence type="ECO:0000256" key="3">
    <source>
        <dbReference type="ARBA" id="ARBA00022980"/>
    </source>
</evidence>
<dbReference type="NCBIfam" id="TIGR00731">
    <property type="entry name" value="bL25_bact_ctc"/>
    <property type="match status" value="1"/>
</dbReference>
<dbReference type="InterPro" id="IPR011035">
    <property type="entry name" value="Ribosomal_bL25/Gln-tRNA_synth"/>
</dbReference>
<dbReference type="GO" id="GO:0008097">
    <property type="term" value="F:5S rRNA binding"/>
    <property type="evidence" value="ECO:0007669"/>
    <property type="project" value="InterPro"/>
</dbReference>
<dbReference type="Pfam" id="PF14693">
    <property type="entry name" value="Ribosomal_TL5_C"/>
    <property type="match status" value="1"/>
</dbReference>
<protein>
    <recommendedName>
        <fullName evidence="5">Large ribosomal subunit protein bL25</fullName>
    </recommendedName>
    <alternativeName>
        <fullName evidence="5">General stress protein CTC</fullName>
    </alternativeName>
</protein>
<feature type="domain" description="Large ribosomal subunit protein bL25 L25" evidence="6">
    <location>
        <begin position="2"/>
        <end position="87"/>
    </location>
</feature>
<dbReference type="Gene3D" id="2.170.120.20">
    <property type="entry name" value="Ribosomal protein L25, beta domain"/>
    <property type="match status" value="1"/>
</dbReference>
<dbReference type="PATRIC" id="fig|1193502.14.peg.258"/>
<evidence type="ECO:0000256" key="5">
    <source>
        <dbReference type="HAMAP-Rule" id="MF_01334"/>
    </source>
</evidence>
<evidence type="ECO:0000313" key="9">
    <source>
        <dbReference type="Proteomes" id="UP000094609"/>
    </source>
</evidence>
<dbReference type="NCBIfam" id="NF004129">
    <property type="entry name" value="PRK05618.1-4"/>
    <property type="match status" value="1"/>
</dbReference>
<evidence type="ECO:0000259" key="7">
    <source>
        <dbReference type="Pfam" id="PF14693"/>
    </source>
</evidence>
<keyword evidence="2 5" id="KW-0694">RNA-binding</keyword>
<dbReference type="InterPro" id="IPR029751">
    <property type="entry name" value="Ribosomal_L25_dom"/>
</dbReference>
<keyword evidence="9" id="KW-1185">Reference proteome</keyword>
<dbReference type="SUPFAM" id="SSF50715">
    <property type="entry name" value="Ribosomal protein L25-like"/>
    <property type="match status" value="1"/>
</dbReference>
<dbReference type="Proteomes" id="UP000094609">
    <property type="component" value="Chromosome"/>
</dbReference>
<dbReference type="InterPro" id="IPR020057">
    <property type="entry name" value="Ribosomal_bL25_b-dom"/>
</dbReference>
<dbReference type="PANTHER" id="PTHR33284:SF1">
    <property type="entry name" value="RIBOSOMAL PROTEIN L25_GLN-TRNA SYNTHETASE, ANTI-CODON-BINDING DOMAIN-CONTAINING PROTEIN"/>
    <property type="match status" value="1"/>
</dbReference>
<sequence>MLEGIIRDSIEKKATKALRRDGYLIANIYGKGEQNINAAFKANEFIKAAKNKETLIFPVKVAGKEYNVVIQDYQRDPVNSNLLHVDLRIALPGVLSKYLVPVMLEGLPVGTKNKGVLIQSKKRLTVKCTAENLPNSFVIDVSGLDVGNTVLVRDIPVPANVIIMDETRVSVAGVIKAK</sequence>
<dbReference type="Gene3D" id="2.40.240.10">
    <property type="entry name" value="Ribosomal Protein L25, Chain P"/>
    <property type="match status" value="1"/>
</dbReference>
<dbReference type="Pfam" id="PF01386">
    <property type="entry name" value="Ribosomal_L25p"/>
    <property type="match status" value="1"/>
</dbReference>
<dbReference type="STRING" id="1193502.SHALO_0253"/>
<dbReference type="InterPro" id="IPR001021">
    <property type="entry name" value="Ribosomal_bL25_long"/>
</dbReference>
<feature type="domain" description="Large ribosomal subunit protein bL25 beta" evidence="7">
    <location>
        <begin position="100"/>
        <end position="177"/>
    </location>
</feature>
<dbReference type="InterPro" id="IPR020930">
    <property type="entry name" value="Ribosomal_uL5_bac-type"/>
</dbReference>
<dbReference type="GO" id="GO:0022625">
    <property type="term" value="C:cytosolic large ribosomal subunit"/>
    <property type="evidence" value="ECO:0007669"/>
    <property type="project" value="TreeGrafter"/>
</dbReference>
<accession>A0A1D7TGI8</accession>